<protein>
    <submittedName>
        <fullName evidence="1">Uncharacterized protein</fullName>
    </submittedName>
</protein>
<dbReference type="AlphaFoldDB" id="A0AAE1FSI7"/>
<keyword evidence="2" id="KW-1185">Reference proteome</keyword>
<evidence type="ECO:0000313" key="2">
    <source>
        <dbReference type="Proteomes" id="UP001286313"/>
    </source>
</evidence>
<name>A0AAE1FSI7_PETCI</name>
<accession>A0AAE1FSI7</accession>
<reference evidence="1" key="1">
    <citation type="submission" date="2023-10" db="EMBL/GenBank/DDBJ databases">
        <title>Genome assemblies of two species of porcelain crab, Petrolisthes cinctipes and Petrolisthes manimaculis (Anomura: Porcellanidae).</title>
        <authorList>
            <person name="Angst P."/>
        </authorList>
    </citation>
    <scope>NUCLEOTIDE SEQUENCE</scope>
    <source>
        <strain evidence="1">PB745_01</strain>
        <tissue evidence="1">Gill</tissue>
    </source>
</reference>
<proteinExistence type="predicted"/>
<dbReference type="EMBL" id="JAWQEG010001559">
    <property type="protein sequence ID" value="KAK3878432.1"/>
    <property type="molecule type" value="Genomic_DNA"/>
</dbReference>
<comment type="caution">
    <text evidence="1">The sequence shown here is derived from an EMBL/GenBank/DDBJ whole genome shotgun (WGS) entry which is preliminary data.</text>
</comment>
<dbReference type="Proteomes" id="UP001286313">
    <property type="component" value="Unassembled WGS sequence"/>
</dbReference>
<evidence type="ECO:0000313" key="1">
    <source>
        <dbReference type="EMBL" id="KAK3878432.1"/>
    </source>
</evidence>
<gene>
    <name evidence="1" type="ORF">Pcinc_017016</name>
</gene>
<organism evidence="1 2">
    <name type="scientific">Petrolisthes cinctipes</name>
    <name type="common">Flat porcelain crab</name>
    <dbReference type="NCBI Taxonomy" id="88211"/>
    <lineage>
        <taxon>Eukaryota</taxon>
        <taxon>Metazoa</taxon>
        <taxon>Ecdysozoa</taxon>
        <taxon>Arthropoda</taxon>
        <taxon>Crustacea</taxon>
        <taxon>Multicrustacea</taxon>
        <taxon>Malacostraca</taxon>
        <taxon>Eumalacostraca</taxon>
        <taxon>Eucarida</taxon>
        <taxon>Decapoda</taxon>
        <taxon>Pleocyemata</taxon>
        <taxon>Anomura</taxon>
        <taxon>Galatheoidea</taxon>
        <taxon>Porcellanidae</taxon>
        <taxon>Petrolisthes</taxon>
    </lineage>
</organism>
<sequence>MTSLDQEGFVLCTVRRIWKLLRPYLFIIKEHQLGIDPTDVEKGHSDVPQQNSSGIAPGTSGLRFAGGDVRNTTLSVADAGHGIRVGEASSPARAVGSGGAGGNLVILSWLESEEKGGARAGRIPSCFC</sequence>